<organism evidence="3 4">
    <name type="scientific">Robertkochia marina</name>
    <dbReference type="NCBI Taxonomy" id="1227945"/>
    <lineage>
        <taxon>Bacteria</taxon>
        <taxon>Pseudomonadati</taxon>
        <taxon>Bacteroidota</taxon>
        <taxon>Flavobacteriia</taxon>
        <taxon>Flavobacteriales</taxon>
        <taxon>Flavobacteriaceae</taxon>
        <taxon>Robertkochia</taxon>
    </lineage>
</organism>
<dbReference type="Proteomes" id="UP000305939">
    <property type="component" value="Unassembled WGS sequence"/>
</dbReference>
<dbReference type="EMBL" id="SSMC01000001">
    <property type="protein sequence ID" value="THD69272.1"/>
    <property type="molecule type" value="Genomic_DNA"/>
</dbReference>
<dbReference type="AlphaFoldDB" id="A0A4S3M2C6"/>
<dbReference type="InterPro" id="IPR050190">
    <property type="entry name" value="UPF0213_domain"/>
</dbReference>
<dbReference type="SMART" id="SM00465">
    <property type="entry name" value="GIYc"/>
    <property type="match status" value="1"/>
</dbReference>
<protein>
    <submittedName>
        <fullName evidence="3">GIY-YIG nuclease family protein</fullName>
    </submittedName>
</protein>
<dbReference type="Pfam" id="PF01541">
    <property type="entry name" value="GIY-YIG"/>
    <property type="match status" value="1"/>
</dbReference>
<evidence type="ECO:0000256" key="1">
    <source>
        <dbReference type="ARBA" id="ARBA00007435"/>
    </source>
</evidence>
<dbReference type="CDD" id="cd10448">
    <property type="entry name" value="GIY-YIG_unchar_3"/>
    <property type="match status" value="1"/>
</dbReference>
<keyword evidence="4" id="KW-1185">Reference proteome</keyword>
<sequence length="100" mass="11925">MFETSCVYILTNAHHTVLYVGVTSNLTRRIYQHKSKMYPGFTTRYNCSLLVYYETFLDMQMAIAREKQIKKRSRTYKINLIEADNPEWNDLSEGWIFDVI</sequence>
<evidence type="ECO:0000313" key="3">
    <source>
        <dbReference type="EMBL" id="THD69272.1"/>
    </source>
</evidence>
<dbReference type="InterPro" id="IPR035901">
    <property type="entry name" value="GIY-YIG_endonuc_sf"/>
</dbReference>
<dbReference type="PANTHER" id="PTHR34477">
    <property type="entry name" value="UPF0213 PROTEIN YHBQ"/>
    <property type="match status" value="1"/>
</dbReference>
<dbReference type="SUPFAM" id="SSF82771">
    <property type="entry name" value="GIY-YIG endonuclease"/>
    <property type="match status" value="1"/>
</dbReference>
<dbReference type="InterPro" id="IPR000305">
    <property type="entry name" value="GIY-YIG_endonuc"/>
</dbReference>
<gene>
    <name evidence="3" type="ORF">E7Z59_02775</name>
</gene>
<dbReference type="PANTHER" id="PTHR34477:SF5">
    <property type="entry name" value="BSL5627 PROTEIN"/>
    <property type="match status" value="1"/>
</dbReference>
<reference evidence="3 4" key="1">
    <citation type="submission" date="2019-04" db="EMBL/GenBank/DDBJ databases">
        <title>Draft genome sequence of Robertkochia marina CC-AMO-30D.</title>
        <authorList>
            <person name="Hameed A."/>
            <person name="Lin S.-Y."/>
            <person name="Shahina M."/>
            <person name="Lai W.-A."/>
            <person name="Young C.-C."/>
        </authorList>
    </citation>
    <scope>NUCLEOTIDE SEQUENCE [LARGE SCALE GENOMIC DNA]</scope>
    <source>
        <strain evidence="3 4">CC-AMO-30D</strain>
    </source>
</reference>
<dbReference type="RefSeq" id="WP_136334762.1">
    <property type="nucleotide sequence ID" value="NZ_QXMP01000001.1"/>
</dbReference>
<feature type="domain" description="GIY-YIG" evidence="2">
    <location>
        <begin position="3"/>
        <end position="79"/>
    </location>
</feature>
<name>A0A4S3M2C6_9FLAO</name>
<evidence type="ECO:0000313" key="4">
    <source>
        <dbReference type="Proteomes" id="UP000305939"/>
    </source>
</evidence>
<comment type="caution">
    <text evidence="3">The sequence shown here is derived from an EMBL/GenBank/DDBJ whole genome shotgun (WGS) entry which is preliminary data.</text>
</comment>
<dbReference type="PROSITE" id="PS50164">
    <property type="entry name" value="GIY_YIG"/>
    <property type="match status" value="1"/>
</dbReference>
<dbReference type="OrthoDB" id="9807770at2"/>
<comment type="similarity">
    <text evidence="1">Belongs to the UPF0213 family.</text>
</comment>
<evidence type="ECO:0000259" key="2">
    <source>
        <dbReference type="PROSITE" id="PS50164"/>
    </source>
</evidence>
<accession>A0A4S3M2C6</accession>
<dbReference type="Gene3D" id="3.40.1440.10">
    <property type="entry name" value="GIY-YIG endonuclease"/>
    <property type="match status" value="1"/>
</dbReference>
<proteinExistence type="inferred from homology"/>